<feature type="domain" description="P-type ATPase N-terminal" evidence="10">
    <location>
        <begin position="40"/>
        <end position="97"/>
    </location>
</feature>
<dbReference type="Proteomes" id="UP000472260">
    <property type="component" value="Unassembled WGS sequence"/>
</dbReference>
<gene>
    <name evidence="11" type="primary">atp10b</name>
</gene>
<evidence type="ECO:0000256" key="4">
    <source>
        <dbReference type="ARBA" id="ARBA00022840"/>
    </source>
</evidence>
<dbReference type="GO" id="GO:0005524">
    <property type="term" value="F:ATP binding"/>
    <property type="evidence" value="ECO:0007669"/>
    <property type="project" value="UniProtKB-KW"/>
</dbReference>
<protein>
    <recommendedName>
        <fullName evidence="10">P-type ATPase N-terminal domain-containing protein</fullName>
    </recommendedName>
</protein>
<keyword evidence="3" id="KW-0547">Nucleotide-binding</keyword>
<dbReference type="SUPFAM" id="SSF81653">
    <property type="entry name" value="Calcium ATPase, transduction domain A"/>
    <property type="match status" value="1"/>
</dbReference>
<reference evidence="11" key="1">
    <citation type="submission" date="2025-08" db="UniProtKB">
        <authorList>
            <consortium name="Ensembl"/>
        </authorList>
    </citation>
    <scope>IDENTIFICATION</scope>
</reference>
<keyword evidence="7 9" id="KW-0472">Membrane</keyword>
<proteinExistence type="predicted"/>
<dbReference type="Gene3D" id="2.70.150.10">
    <property type="entry name" value="Calcium-transporting ATPase, cytoplasmic transduction domain A"/>
    <property type="match status" value="1"/>
</dbReference>
<dbReference type="GO" id="GO:0005886">
    <property type="term" value="C:plasma membrane"/>
    <property type="evidence" value="ECO:0007669"/>
    <property type="project" value="TreeGrafter"/>
</dbReference>
<dbReference type="SUPFAM" id="SSF81665">
    <property type="entry name" value="Calcium ATPase, transmembrane domain M"/>
    <property type="match status" value="1"/>
</dbReference>
<dbReference type="InterPro" id="IPR008250">
    <property type="entry name" value="ATPase_P-typ_transduc_dom_A_sf"/>
</dbReference>
<name>A0A671NM24_9TELE</name>
<organism evidence="11 12">
    <name type="scientific">Sinocyclocheilus anshuiensis</name>
    <dbReference type="NCBI Taxonomy" id="1608454"/>
    <lineage>
        <taxon>Eukaryota</taxon>
        <taxon>Metazoa</taxon>
        <taxon>Chordata</taxon>
        <taxon>Craniata</taxon>
        <taxon>Vertebrata</taxon>
        <taxon>Euteleostomi</taxon>
        <taxon>Actinopterygii</taxon>
        <taxon>Neopterygii</taxon>
        <taxon>Teleostei</taxon>
        <taxon>Ostariophysi</taxon>
        <taxon>Cypriniformes</taxon>
        <taxon>Cyprinidae</taxon>
        <taxon>Cyprininae</taxon>
        <taxon>Sinocyclocheilus</taxon>
    </lineage>
</organism>
<evidence type="ECO:0000256" key="9">
    <source>
        <dbReference type="SAM" id="Phobius"/>
    </source>
</evidence>
<feature type="transmembrane region" description="Helical" evidence="9">
    <location>
        <begin position="74"/>
        <end position="91"/>
    </location>
</feature>
<keyword evidence="2 9" id="KW-0812">Transmembrane</keyword>
<keyword evidence="5" id="KW-1278">Translocase</keyword>
<dbReference type="PROSITE" id="PS00154">
    <property type="entry name" value="ATPASE_E1_E2"/>
    <property type="match status" value="1"/>
</dbReference>
<evidence type="ECO:0000313" key="12">
    <source>
        <dbReference type="Proteomes" id="UP000472260"/>
    </source>
</evidence>
<evidence type="ECO:0000256" key="3">
    <source>
        <dbReference type="ARBA" id="ARBA00022741"/>
    </source>
</evidence>
<evidence type="ECO:0000256" key="6">
    <source>
        <dbReference type="ARBA" id="ARBA00022989"/>
    </source>
</evidence>
<evidence type="ECO:0000256" key="2">
    <source>
        <dbReference type="ARBA" id="ARBA00022692"/>
    </source>
</evidence>
<accession>A0A671NM24</accession>
<keyword evidence="12" id="KW-1185">Reference proteome</keyword>
<evidence type="ECO:0000313" key="11">
    <source>
        <dbReference type="Ensembl" id="ENSSANP00000044412.1"/>
    </source>
</evidence>
<dbReference type="Ensembl" id="ENSSANT00000047232.1">
    <property type="protein sequence ID" value="ENSSANP00000044412.1"/>
    <property type="gene ID" value="ENSSANG00000022446.1"/>
</dbReference>
<dbReference type="AlphaFoldDB" id="A0A671NM24"/>
<dbReference type="FunFam" id="1.20.1110.10:FF:000006">
    <property type="entry name" value="Phospholipid-transporting ATPase"/>
    <property type="match status" value="1"/>
</dbReference>
<dbReference type="SUPFAM" id="SSF56784">
    <property type="entry name" value="HAD-like"/>
    <property type="match status" value="1"/>
</dbReference>
<dbReference type="FunFam" id="3.40.50.1000:FF:000001">
    <property type="entry name" value="Phospholipid-transporting ATPase IC"/>
    <property type="match status" value="1"/>
</dbReference>
<sequence>MTWTNPLTLLRHGWTRHWNPDRPVRTVVSNLPFEDLKKREQPNRRYEGNAIKTNKYRLWSFIPMNLFEQFHRMANIYFVGLAILNFVPVVNAFQPEVALIPICVILALTTVKDGWEDFRRYQTDQQLNNTPCFIFNRKQMCFMERRWKDVRVGDFVRVLSNEIIPADILLLHTSDPDGVCHMETANLDGETSLKQRKVGESFQPQTFDSSVVCENPNNNLNLFKGYVERPDKRRTGFGIDSLLLRGCTVRNTDDAAGIVVYAGHETKSMLNNSGPRYKRSKIERKMNTDVLFCVVLLFFMCLIGALGHAIWLETFTSMPSYIVPDSNGNYIPSVLAGFYMFFTMIILLQMVQIFFITQDVELYDEELDSRVQCRALNITEDLGQIQYIFSDKTGTLTENKMVFRRCSIMGTEYCHEENGAVGEFVSGSCSPVKPREGSCSPVKPTEVRPRKGSCSPVKPREGS</sequence>
<feature type="transmembrane region" description="Helical" evidence="9">
    <location>
        <begin position="330"/>
        <end position="348"/>
    </location>
</feature>
<evidence type="ECO:0000256" key="7">
    <source>
        <dbReference type="ARBA" id="ARBA00023136"/>
    </source>
</evidence>
<evidence type="ECO:0000259" key="10">
    <source>
        <dbReference type="Pfam" id="PF16209"/>
    </source>
</evidence>
<feature type="transmembrane region" description="Helical" evidence="9">
    <location>
        <begin position="290"/>
        <end position="310"/>
    </location>
</feature>
<dbReference type="InterPro" id="IPR032631">
    <property type="entry name" value="P-type_ATPase_N"/>
</dbReference>
<dbReference type="InterPro" id="IPR023298">
    <property type="entry name" value="ATPase_P-typ_TM_dom_sf"/>
</dbReference>
<feature type="transmembrane region" description="Helical" evidence="9">
    <location>
        <begin position="97"/>
        <end position="115"/>
    </location>
</feature>
<dbReference type="GO" id="GO:0140326">
    <property type="term" value="F:ATPase-coupled intramembrane lipid transporter activity"/>
    <property type="evidence" value="ECO:0007669"/>
    <property type="project" value="TreeGrafter"/>
</dbReference>
<dbReference type="PANTHER" id="PTHR24092">
    <property type="entry name" value="PROBABLE PHOSPHOLIPID-TRANSPORTING ATPASE"/>
    <property type="match status" value="1"/>
</dbReference>
<keyword evidence="6 9" id="KW-1133">Transmembrane helix</keyword>
<feature type="region of interest" description="Disordered" evidence="8">
    <location>
        <begin position="429"/>
        <end position="463"/>
    </location>
</feature>
<evidence type="ECO:0000256" key="8">
    <source>
        <dbReference type="SAM" id="MobiDB-lite"/>
    </source>
</evidence>
<keyword evidence="4" id="KW-0067">ATP-binding</keyword>
<dbReference type="InterPro" id="IPR036412">
    <property type="entry name" value="HAD-like_sf"/>
</dbReference>
<reference evidence="11" key="2">
    <citation type="submission" date="2025-09" db="UniProtKB">
        <authorList>
            <consortium name="Ensembl"/>
        </authorList>
    </citation>
    <scope>IDENTIFICATION</scope>
</reference>
<dbReference type="InterPro" id="IPR018303">
    <property type="entry name" value="ATPase_P-typ_P_site"/>
</dbReference>
<dbReference type="Pfam" id="PF16209">
    <property type="entry name" value="PhoLip_ATPase_N"/>
    <property type="match status" value="1"/>
</dbReference>
<comment type="subcellular location">
    <subcellularLocation>
        <location evidence="1">Membrane</location>
        <topology evidence="1">Multi-pass membrane protein</topology>
    </subcellularLocation>
</comment>
<evidence type="ECO:0000256" key="1">
    <source>
        <dbReference type="ARBA" id="ARBA00004141"/>
    </source>
</evidence>
<evidence type="ECO:0000256" key="5">
    <source>
        <dbReference type="ARBA" id="ARBA00022967"/>
    </source>
</evidence>
<dbReference type="PANTHER" id="PTHR24092:SF79">
    <property type="entry name" value="PHOSPHOLIPID-TRANSPORTING ATPASE VB"/>
    <property type="match status" value="1"/>
</dbReference>
<dbReference type="GO" id="GO:0045332">
    <property type="term" value="P:phospholipid translocation"/>
    <property type="evidence" value="ECO:0007669"/>
    <property type="project" value="TreeGrafter"/>
</dbReference>
<dbReference type="FunFam" id="2.70.150.10:FF:000022">
    <property type="entry name" value="Phospholipid-transporting ATPase"/>
    <property type="match status" value="1"/>
</dbReference>